<dbReference type="eggNOG" id="COG3055">
    <property type="taxonomic scope" value="Bacteria"/>
</dbReference>
<evidence type="ECO:0000313" key="2">
    <source>
        <dbReference type="EMBL" id="ACY19189.1"/>
    </source>
</evidence>
<proteinExistence type="predicted"/>
<dbReference type="PANTHER" id="PTHR46375:SF3">
    <property type="entry name" value="KELCH REPEAT AND BTB DOMAIN-CONTAINING PROTEIN 13"/>
    <property type="match status" value="1"/>
</dbReference>
<evidence type="ECO:0000256" key="1">
    <source>
        <dbReference type="SAM" id="MobiDB-lite"/>
    </source>
</evidence>
<dbReference type="Pfam" id="PF01344">
    <property type="entry name" value="Kelch_1"/>
    <property type="match status" value="2"/>
</dbReference>
<protein>
    <submittedName>
        <fullName evidence="2">Kelch repeat-containing protein</fullName>
    </submittedName>
</protein>
<feature type="region of interest" description="Disordered" evidence="1">
    <location>
        <begin position="43"/>
        <end position="63"/>
    </location>
</feature>
<keyword evidence="3" id="KW-1185">Reference proteome</keyword>
<reference evidence="2 3" key="1">
    <citation type="journal article" date="2010" name="Stand. Genomic Sci.">
        <title>Complete genome sequence of Haliangium ochraceum type strain (SMP-2).</title>
        <authorList>
            <consortium name="US DOE Joint Genome Institute (JGI-PGF)"/>
            <person name="Ivanova N."/>
            <person name="Daum C."/>
            <person name="Lang E."/>
            <person name="Abt B."/>
            <person name="Kopitz M."/>
            <person name="Saunders E."/>
            <person name="Lapidus A."/>
            <person name="Lucas S."/>
            <person name="Glavina Del Rio T."/>
            <person name="Nolan M."/>
            <person name="Tice H."/>
            <person name="Copeland A."/>
            <person name="Cheng J.F."/>
            <person name="Chen F."/>
            <person name="Bruce D."/>
            <person name="Goodwin L."/>
            <person name="Pitluck S."/>
            <person name="Mavromatis K."/>
            <person name="Pati A."/>
            <person name="Mikhailova N."/>
            <person name="Chen A."/>
            <person name="Palaniappan K."/>
            <person name="Land M."/>
            <person name="Hauser L."/>
            <person name="Chang Y.J."/>
            <person name="Jeffries C.D."/>
            <person name="Detter J.C."/>
            <person name="Brettin T."/>
            <person name="Rohde M."/>
            <person name="Goker M."/>
            <person name="Bristow J."/>
            <person name="Markowitz V."/>
            <person name="Eisen J.A."/>
            <person name="Hugenholtz P."/>
            <person name="Kyrpides N.C."/>
            <person name="Klenk H.P."/>
        </authorList>
    </citation>
    <scope>NUCLEOTIDE SEQUENCE [LARGE SCALE GENOMIC DNA]</scope>
    <source>
        <strain evidence="3">DSM 14365 / CIP 107738 / JCM 11303 / AJ 13395 / SMP-2</strain>
    </source>
</reference>
<accession>D0LT53</accession>
<organism evidence="2 3">
    <name type="scientific">Haliangium ochraceum (strain DSM 14365 / JCM 11303 / SMP-2)</name>
    <dbReference type="NCBI Taxonomy" id="502025"/>
    <lineage>
        <taxon>Bacteria</taxon>
        <taxon>Pseudomonadati</taxon>
        <taxon>Myxococcota</taxon>
        <taxon>Polyangia</taxon>
        <taxon>Haliangiales</taxon>
        <taxon>Kofleriaceae</taxon>
        <taxon>Haliangium</taxon>
    </lineage>
</organism>
<feature type="compositionally biased region" description="Low complexity" evidence="1">
    <location>
        <begin position="43"/>
        <end position="58"/>
    </location>
</feature>
<dbReference type="InterPro" id="IPR015915">
    <property type="entry name" value="Kelch-typ_b-propeller"/>
</dbReference>
<dbReference type="EMBL" id="CP001804">
    <property type="protein sequence ID" value="ACY19189.1"/>
    <property type="molecule type" value="Genomic_DNA"/>
</dbReference>
<gene>
    <name evidence="2" type="ordered locus">Hoch_6725</name>
</gene>
<evidence type="ECO:0000313" key="3">
    <source>
        <dbReference type="Proteomes" id="UP000001880"/>
    </source>
</evidence>
<dbReference type="HOGENOM" id="CLU_394707_0_0_7"/>
<dbReference type="PANTHER" id="PTHR46375">
    <property type="entry name" value="KELCH REPEAT AND BTB DOMAIN-CONTAINING PROTEIN 13-RELATED"/>
    <property type="match status" value="1"/>
</dbReference>
<dbReference type="SUPFAM" id="SSF50965">
    <property type="entry name" value="Galactose oxidase, central domain"/>
    <property type="match status" value="1"/>
</dbReference>
<dbReference type="Gene3D" id="2.120.10.80">
    <property type="entry name" value="Kelch-type beta propeller"/>
    <property type="match status" value="3"/>
</dbReference>
<name>D0LT53_HALO1</name>
<dbReference type="Proteomes" id="UP000001880">
    <property type="component" value="Chromosome"/>
</dbReference>
<dbReference type="InterPro" id="IPR011043">
    <property type="entry name" value="Gal_Oxase/kelch_b-propeller"/>
</dbReference>
<dbReference type="InterPro" id="IPR052392">
    <property type="entry name" value="Kelch-BTB_domain-containing"/>
</dbReference>
<dbReference type="SUPFAM" id="SSF117281">
    <property type="entry name" value="Kelch motif"/>
    <property type="match status" value="2"/>
</dbReference>
<dbReference type="AlphaFoldDB" id="D0LT53"/>
<sequence>MLIMDHSLHRTSWKALLAPALPIAALTGLSALGLHACGGGVQTPPSAPAASAEATAPTPAAPPAPVLDASVPLLPQPVTSFGAAVYGGDLYVLGGYHGKPHGYSREGQSGDLYRARVGDSSSTWEKLPGIEPMQSLSMVAHDSGLVRIGGMRATNRSGEPSHLLSTAEVALFSPADASWSELPALPAPRSSHDAAILGDTVYVLGGWQLAGGADSATWHDTGAALSLAEDGATWKPFEVPFQRRALGVAAAGGRIIAVGGMSAAGEVSRRVDLYDPASGSWTRGPDYPAPAFGIALAGVGDAVYASGMDGTVYRLDIARAGADWEAAGTLAFPRFFHRIEATDDALLMLGGILGMNSTARVRAVERVPLSGDGDDDSARITRFTLAAPGPAKNRMGLFLHRHTLYGFGGNRSLGQHDFEPDDFLDDAYALNLGSLTWQSMAAFPTKRQTMQTALNDGGKAGATGFAIGGFGHDGEMARTFADAFVYDFEHDAWKSNGEVLPAPRSQFGLARRDDALWIFGGLDYDPTRGDDDQFRHLVDVLRAPVSDLSSGFQPSGVTLPQPRRAFGGALLGERYYLVGGMRENFQFVESCDVYDFESETWSQIPAPRSVRISAQLIPLDGKLYLVGGSSRDASGALAPDPSIEMFDPDTGRWSLVIDELPVVTKHMRAFAYGTRLLVYSAHSERDEVHLMLVDPGSR</sequence>
<dbReference type="STRING" id="502025.Hoch_6725"/>
<dbReference type="InterPro" id="IPR006652">
    <property type="entry name" value="Kelch_1"/>
</dbReference>
<dbReference type="SMART" id="SM00612">
    <property type="entry name" value="Kelch"/>
    <property type="match status" value="5"/>
</dbReference>
<dbReference type="KEGG" id="hoh:Hoch_6725"/>